<protein>
    <submittedName>
        <fullName evidence="3">Acetyl esterase</fullName>
        <ecNumber evidence="3">3.1.1.-</ecNumber>
    </submittedName>
</protein>
<evidence type="ECO:0000313" key="4">
    <source>
        <dbReference type="Proteomes" id="UP000618986"/>
    </source>
</evidence>
<accession>A0ABR6M619</accession>
<evidence type="ECO:0000259" key="2">
    <source>
        <dbReference type="Pfam" id="PF07859"/>
    </source>
</evidence>
<dbReference type="InterPro" id="IPR029058">
    <property type="entry name" value="AB_hydrolase_fold"/>
</dbReference>
<feature type="domain" description="Alpha/beta hydrolase fold-3" evidence="2">
    <location>
        <begin position="59"/>
        <end position="265"/>
    </location>
</feature>
<organism evidence="3 4">
    <name type="scientific">Micromonospora echinospora</name>
    <name type="common">Micromonospora purpurea</name>
    <dbReference type="NCBI Taxonomy" id="1877"/>
    <lineage>
        <taxon>Bacteria</taxon>
        <taxon>Bacillati</taxon>
        <taxon>Actinomycetota</taxon>
        <taxon>Actinomycetes</taxon>
        <taxon>Micromonosporales</taxon>
        <taxon>Micromonosporaceae</taxon>
        <taxon>Micromonospora</taxon>
    </lineage>
</organism>
<evidence type="ECO:0000256" key="1">
    <source>
        <dbReference type="ARBA" id="ARBA00022801"/>
    </source>
</evidence>
<dbReference type="Gene3D" id="3.40.50.1820">
    <property type="entry name" value="alpha/beta hydrolase"/>
    <property type="match status" value="1"/>
</dbReference>
<dbReference type="PANTHER" id="PTHR48081">
    <property type="entry name" value="AB HYDROLASE SUPERFAMILY PROTEIN C4A8.06C"/>
    <property type="match status" value="1"/>
</dbReference>
<dbReference type="Proteomes" id="UP000618986">
    <property type="component" value="Unassembled WGS sequence"/>
</dbReference>
<dbReference type="EC" id="3.1.1.-" evidence="3"/>
<dbReference type="Pfam" id="PF07859">
    <property type="entry name" value="Abhydrolase_3"/>
    <property type="match status" value="1"/>
</dbReference>
<comment type="caution">
    <text evidence="3">The sequence shown here is derived from an EMBL/GenBank/DDBJ whole genome shotgun (WGS) entry which is preliminary data.</text>
</comment>
<evidence type="ECO:0000313" key="3">
    <source>
        <dbReference type="EMBL" id="MBB5110828.1"/>
    </source>
</evidence>
<dbReference type="InterPro" id="IPR050300">
    <property type="entry name" value="GDXG_lipolytic_enzyme"/>
</dbReference>
<keyword evidence="4" id="KW-1185">Reference proteome</keyword>
<proteinExistence type="predicted"/>
<sequence>MIAARDKANRVASSRAARVITGRPDRGAYIEQTSIDLPGRRLMLRVHRPKDASGRLPLVVSFHGGGFFAGTAAQNDWLNSHLAARCPAVVVSVEYRLAPEHPLPQPIDDGYDTVVRLVDDAARWGVDPASVAVMGESAGGTIAGLVALRARTDGPPLRAQALIYPGTDWTESMTEYSSVTENADNPTLSLSRLRVARKLSVPPTLDPRSVSPVKFDSLAGLPPTLVVTAALDPLADHGRRYVERLREDGTDTHLTCYPRATHTFLSIPGLVPAARPARREIVAFLRGHLHPAP</sequence>
<dbReference type="EMBL" id="JACHJC010000001">
    <property type="protein sequence ID" value="MBB5110828.1"/>
    <property type="molecule type" value="Genomic_DNA"/>
</dbReference>
<reference evidence="3 4" key="1">
    <citation type="submission" date="2020-08" db="EMBL/GenBank/DDBJ databases">
        <title>Sequencing the genomes of 1000 actinobacteria strains.</title>
        <authorList>
            <person name="Klenk H.-P."/>
        </authorList>
    </citation>
    <scope>NUCLEOTIDE SEQUENCE [LARGE SCALE GENOMIC DNA]</scope>
    <source>
        <strain evidence="3 4">DSM 43036</strain>
    </source>
</reference>
<dbReference type="InterPro" id="IPR013094">
    <property type="entry name" value="AB_hydrolase_3"/>
</dbReference>
<gene>
    <name evidence="3" type="ORF">FHU28_000667</name>
</gene>
<dbReference type="GO" id="GO:0016787">
    <property type="term" value="F:hydrolase activity"/>
    <property type="evidence" value="ECO:0007669"/>
    <property type="project" value="UniProtKB-KW"/>
</dbReference>
<name>A0ABR6M619_MICEC</name>
<keyword evidence="1 3" id="KW-0378">Hydrolase</keyword>
<dbReference type="PANTHER" id="PTHR48081:SF8">
    <property type="entry name" value="ALPHA_BETA HYDROLASE FOLD-3 DOMAIN-CONTAINING PROTEIN-RELATED"/>
    <property type="match status" value="1"/>
</dbReference>
<dbReference type="SUPFAM" id="SSF53474">
    <property type="entry name" value="alpha/beta-Hydrolases"/>
    <property type="match status" value="1"/>
</dbReference>